<dbReference type="InterPro" id="IPR006527">
    <property type="entry name" value="F-box-assoc_dom_typ1"/>
</dbReference>
<dbReference type="Pfam" id="PF00646">
    <property type="entry name" value="F-box"/>
    <property type="match status" value="1"/>
</dbReference>
<feature type="domain" description="F-box associated beta-propeller type 1" evidence="2">
    <location>
        <begin position="118"/>
        <end position="303"/>
    </location>
</feature>
<gene>
    <name evidence="3" type="ORF">QYE76_019989</name>
</gene>
<proteinExistence type="predicted"/>
<dbReference type="Proteomes" id="UP001231189">
    <property type="component" value="Unassembled WGS sequence"/>
</dbReference>
<dbReference type="AlphaFoldDB" id="A0AAD8R656"/>
<dbReference type="PANTHER" id="PTHR31672:SF2">
    <property type="entry name" value="F-BOX DOMAIN-CONTAINING PROTEIN"/>
    <property type="match status" value="1"/>
</dbReference>
<dbReference type="Pfam" id="PF07734">
    <property type="entry name" value="FBA_1"/>
    <property type="match status" value="1"/>
</dbReference>
<name>A0AAD8R656_LOLMU</name>
<feature type="domain" description="F-box" evidence="1">
    <location>
        <begin position="9"/>
        <end position="42"/>
    </location>
</feature>
<dbReference type="InterPro" id="IPR050796">
    <property type="entry name" value="SCF_F-box_component"/>
</dbReference>
<keyword evidence="4" id="KW-1185">Reference proteome</keyword>
<sequence>MEQPEKTCILNLDDDLIAEIFVRLPIRSVARACAVCKDFRRVAYAHRRPLELLLYTINAAEAADRNGAPDTCRVVGCHLEAVSVCASARRPARRRLAHLPAFLRRSERPGEEYCVVLASCDGLLLLGTAAVGQYVICNPAMSQWAELPRLRRRCLRDLPCYAFREFGFYFHEPSGEYRVLCHVTVDEESRAARYYVLSTGAGKPRWLDGVEATPVHNNCVPSVCDMITPAVFRGRLHWLRHPEAGSIGGEMAVFDLADETFSRMASPPTSDDEHLTNLVVVDGSLMASEFQDGELGLGVDLWVLGGYRGGGGSAGEEIRWERRHRVELRWQQARTMPTWLDVVAAGDVEGDVVLGTSNGVAVYNMRSGTARVVDVGPRAVKLTRRGLTMRESFSGFYFHEPSGEYRVLCHVTVDEESRAARYYVLSTGAGKPRWLDGVEATPVQSNCVPSACDMITPAVFRGRLHWLRHPEAGSAGGEMAVFDLADETFSRMASPPTGDDEHLTNLVVADGSLMASEFQDGELGLGVDLWVLGGYRGGGGAREEIRWERRHRVELRWQQARTMPTWLDVVAAGDVEGDVVLGTSNGVAVYNVRSGTARVVDVGPGAVQLTRRALTIRESFVRHGLFEMRPHPGLPSFILHREGAAD</sequence>
<evidence type="ECO:0000259" key="2">
    <source>
        <dbReference type="Pfam" id="PF07734"/>
    </source>
</evidence>
<dbReference type="SUPFAM" id="SSF81383">
    <property type="entry name" value="F-box domain"/>
    <property type="match status" value="1"/>
</dbReference>
<dbReference type="Gene3D" id="1.20.1280.50">
    <property type="match status" value="1"/>
</dbReference>
<dbReference type="InterPro" id="IPR036047">
    <property type="entry name" value="F-box-like_dom_sf"/>
</dbReference>
<dbReference type="EMBL" id="JAUUTY010000006">
    <property type="protein sequence ID" value="KAK1614472.1"/>
    <property type="molecule type" value="Genomic_DNA"/>
</dbReference>
<evidence type="ECO:0000313" key="4">
    <source>
        <dbReference type="Proteomes" id="UP001231189"/>
    </source>
</evidence>
<reference evidence="3" key="1">
    <citation type="submission" date="2023-07" db="EMBL/GenBank/DDBJ databases">
        <title>A chromosome-level genome assembly of Lolium multiflorum.</title>
        <authorList>
            <person name="Chen Y."/>
            <person name="Copetti D."/>
            <person name="Kolliker R."/>
            <person name="Studer B."/>
        </authorList>
    </citation>
    <scope>NUCLEOTIDE SEQUENCE</scope>
    <source>
        <strain evidence="3">02402/16</strain>
        <tissue evidence="3">Leaf</tissue>
    </source>
</reference>
<organism evidence="3 4">
    <name type="scientific">Lolium multiflorum</name>
    <name type="common">Italian ryegrass</name>
    <name type="synonym">Lolium perenne subsp. multiflorum</name>
    <dbReference type="NCBI Taxonomy" id="4521"/>
    <lineage>
        <taxon>Eukaryota</taxon>
        <taxon>Viridiplantae</taxon>
        <taxon>Streptophyta</taxon>
        <taxon>Embryophyta</taxon>
        <taxon>Tracheophyta</taxon>
        <taxon>Spermatophyta</taxon>
        <taxon>Magnoliopsida</taxon>
        <taxon>Liliopsida</taxon>
        <taxon>Poales</taxon>
        <taxon>Poaceae</taxon>
        <taxon>BOP clade</taxon>
        <taxon>Pooideae</taxon>
        <taxon>Poodae</taxon>
        <taxon>Poeae</taxon>
        <taxon>Poeae Chloroplast Group 2 (Poeae type)</taxon>
        <taxon>Loliodinae</taxon>
        <taxon>Loliinae</taxon>
        <taxon>Lolium</taxon>
    </lineage>
</organism>
<comment type="caution">
    <text evidence="3">The sequence shown here is derived from an EMBL/GenBank/DDBJ whole genome shotgun (WGS) entry which is preliminary data.</text>
</comment>
<accession>A0AAD8R656</accession>
<dbReference type="InterPro" id="IPR001810">
    <property type="entry name" value="F-box_dom"/>
</dbReference>
<evidence type="ECO:0000259" key="1">
    <source>
        <dbReference type="Pfam" id="PF00646"/>
    </source>
</evidence>
<dbReference type="NCBIfam" id="TIGR01640">
    <property type="entry name" value="F_box_assoc_1"/>
    <property type="match status" value="1"/>
</dbReference>
<dbReference type="InterPro" id="IPR017451">
    <property type="entry name" value="F-box-assoc_interact_dom"/>
</dbReference>
<evidence type="ECO:0000313" key="3">
    <source>
        <dbReference type="EMBL" id="KAK1614472.1"/>
    </source>
</evidence>
<protein>
    <recommendedName>
        <fullName evidence="5">F-box domain-containing protein</fullName>
    </recommendedName>
</protein>
<dbReference type="PANTHER" id="PTHR31672">
    <property type="entry name" value="BNACNNG10540D PROTEIN"/>
    <property type="match status" value="1"/>
</dbReference>
<evidence type="ECO:0008006" key="5">
    <source>
        <dbReference type="Google" id="ProtNLM"/>
    </source>
</evidence>